<evidence type="ECO:0000256" key="3">
    <source>
        <dbReference type="ARBA" id="ARBA00012448"/>
    </source>
</evidence>
<dbReference type="EMBL" id="QOHR01000022">
    <property type="protein sequence ID" value="REC55066.1"/>
    <property type="molecule type" value="Genomic_DNA"/>
</dbReference>
<feature type="active site" description="Proton acceptor" evidence="12">
    <location>
        <position position="67"/>
    </location>
</feature>
<proteinExistence type="inferred from homology"/>
<comment type="caution">
    <text evidence="17">The sequence shown here is derived from an EMBL/GenBank/DDBJ whole genome shotgun (WGS) entry which is preliminary data.</text>
</comment>
<feature type="active site" description="Acyl-ester intermediate" evidence="12">
    <location>
        <position position="64"/>
    </location>
</feature>
<comment type="catalytic activity">
    <reaction evidence="11">
        <text>Preferential cleavage: (Ac)2-L-Lys-D-Ala-|-D-Ala. Also transpeptidation of peptidyl-alanyl moieties that are N-acyl substituents of D-alanine.</text>
        <dbReference type="EC" id="3.4.16.4"/>
    </reaction>
</comment>
<dbReference type="SMART" id="SM00936">
    <property type="entry name" value="PBP5_C"/>
    <property type="match status" value="1"/>
</dbReference>
<feature type="chain" id="PRO_5017534296" description="serine-type D-Ala-D-Ala carboxypeptidase" evidence="15">
    <location>
        <begin position="33"/>
        <end position="396"/>
    </location>
</feature>
<dbReference type="EC" id="3.4.16.4" evidence="3"/>
<evidence type="ECO:0000256" key="12">
    <source>
        <dbReference type="PIRSR" id="PIRSR618044-1"/>
    </source>
</evidence>
<protein>
    <recommendedName>
        <fullName evidence="3">serine-type D-Ala-D-Ala carboxypeptidase</fullName>
        <ecNumber evidence="3">3.4.16.4</ecNumber>
    </recommendedName>
</protein>
<dbReference type="Pfam" id="PF00768">
    <property type="entry name" value="Peptidase_S11"/>
    <property type="match status" value="1"/>
</dbReference>
<feature type="domain" description="Peptidase S11 D-Ala-D-Ala carboxypeptidase A C-terminal" evidence="16">
    <location>
        <begin position="280"/>
        <end position="370"/>
    </location>
</feature>
<evidence type="ECO:0000256" key="7">
    <source>
        <dbReference type="ARBA" id="ARBA00022801"/>
    </source>
</evidence>
<comment type="similarity">
    <text evidence="2 14">Belongs to the peptidase S11 family.</text>
</comment>
<feature type="binding site" evidence="13">
    <location>
        <position position="230"/>
    </location>
    <ligand>
        <name>substrate</name>
    </ligand>
</feature>
<dbReference type="GO" id="GO:0009252">
    <property type="term" value="P:peptidoglycan biosynthetic process"/>
    <property type="evidence" value="ECO:0007669"/>
    <property type="project" value="UniProtKB-UniPathway"/>
</dbReference>
<dbReference type="InterPro" id="IPR001967">
    <property type="entry name" value="Peptidase_S11_N"/>
</dbReference>
<keyword evidence="5" id="KW-0645">Protease</keyword>
<dbReference type="SUPFAM" id="SSF56601">
    <property type="entry name" value="beta-lactamase/transpeptidase-like"/>
    <property type="match status" value="1"/>
</dbReference>
<dbReference type="OrthoDB" id="9795979at2"/>
<keyword evidence="4 17" id="KW-0121">Carboxypeptidase</keyword>
<organism evidence="17 18">
    <name type="scientific">Rhodosalinus sediminis</name>
    <dbReference type="NCBI Taxonomy" id="1940533"/>
    <lineage>
        <taxon>Bacteria</taxon>
        <taxon>Pseudomonadati</taxon>
        <taxon>Pseudomonadota</taxon>
        <taxon>Alphaproteobacteria</taxon>
        <taxon>Rhodobacterales</taxon>
        <taxon>Paracoccaceae</taxon>
        <taxon>Rhodosalinus</taxon>
    </lineage>
</organism>
<keyword evidence="7" id="KW-0378">Hydrolase</keyword>
<evidence type="ECO:0000256" key="9">
    <source>
        <dbReference type="ARBA" id="ARBA00022984"/>
    </source>
</evidence>
<dbReference type="RefSeq" id="WP_115981342.1">
    <property type="nucleotide sequence ID" value="NZ_QOHR01000022.1"/>
</dbReference>
<dbReference type="Gene3D" id="2.60.410.10">
    <property type="entry name" value="D-Ala-D-Ala carboxypeptidase, C-terminal domain"/>
    <property type="match status" value="1"/>
</dbReference>
<evidence type="ECO:0000256" key="14">
    <source>
        <dbReference type="RuleBase" id="RU004016"/>
    </source>
</evidence>
<dbReference type="AlphaFoldDB" id="A0A3D9BNR1"/>
<dbReference type="PRINTS" id="PR00725">
    <property type="entry name" value="DADACBPTASE1"/>
</dbReference>
<dbReference type="InterPro" id="IPR037167">
    <property type="entry name" value="Peptidase_S11_C_sf"/>
</dbReference>
<evidence type="ECO:0000256" key="11">
    <source>
        <dbReference type="ARBA" id="ARBA00034000"/>
    </source>
</evidence>
<evidence type="ECO:0000256" key="8">
    <source>
        <dbReference type="ARBA" id="ARBA00022960"/>
    </source>
</evidence>
<keyword evidence="8" id="KW-0133">Cell shape</keyword>
<dbReference type="Gene3D" id="3.40.710.10">
    <property type="entry name" value="DD-peptidase/beta-lactamase superfamily"/>
    <property type="match status" value="1"/>
</dbReference>
<evidence type="ECO:0000256" key="6">
    <source>
        <dbReference type="ARBA" id="ARBA00022729"/>
    </source>
</evidence>
<comment type="pathway">
    <text evidence="1">Cell wall biogenesis; peptidoglycan biosynthesis.</text>
</comment>
<dbReference type="InterPro" id="IPR012338">
    <property type="entry name" value="Beta-lactam/transpept-like"/>
</dbReference>
<accession>A0A3D9BNR1</accession>
<dbReference type="InterPro" id="IPR018044">
    <property type="entry name" value="Peptidase_S11"/>
</dbReference>
<gene>
    <name evidence="17" type="ORF">DRV84_12830</name>
</gene>
<evidence type="ECO:0000256" key="5">
    <source>
        <dbReference type="ARBA" id="ARBA00022670"/>
    </source>
</evidence>
<dbReference type="InterPro" id="IPR012907">
    <property type="entry name" value="Peptidase_S11_C"/>
</dbReference>
<dbReference type="PANTHER" id="PTHR21581">
    <property type="entry name" value="D-ALANYL-D-ALANINE CARBOXYPEPTIDASE"/>
    <property type="match status" value="1"/>
</dbReference>
<keyword evidence="10" id="KW-0961">Cell wall biogenesis/degradation</keyword>
<evidence type="ECO:0000256" key="10">
    <source>
        <dbReference type="ARBA" id="ARBA00023316"/>
    </source>
</evidence>
<keyword evidence="6 15" id="KW-0732">Signal</keyword>
<feature type="active site" evidence="12">
    <location>
        <position position="125"/>
    </location>
</feature>
<feature type="signal peptide" evidence="15">
    <location>
        <begin position="1"/>
        <end position="32"/>
    </location>
</feature>
<dbReference type="GO" id="GO:0009002">
    <property type="term" value="F:serine-type D-Ala-D-Ala carboxypeptidase activity"/>
    <property type="evidence" value="ECO:0007669"/>
    <property type="project" value="UniProtKB-EC"/>
</dbReference>
<keyword evidence="9" id="KW-0573">Peptidoglycan synthesis</keyword>
<evidence type="ECO:0000313" key="17">
    <source>
        <dbReference type="EMBL" id="REC55066.1"/>
    </source>
</evidence>
<evidence type="ECO:0000256" key="15">
    <source>
        <dbReference type="SAM" id="SignalP"/>
    </source>
</evidence>
<evidence type="ECO:0000256" key="2">
    <source>
        <dbReference type="ARBA" id="ARBA00007164"/>
    </source>
</evidence>
<dbReference type="GO" id="GO:0006508">
    <property type="term" value="P:proteolysis"/>
    <property type="evidence" value="ECO:0007669"/>
    <property type="project" value="UniProtKB-KW"/>
</dbReference>
<keyword evidence="18" id="KW-1185">Reference proteome</keyword>
<dbReference type="GO" id="GO:0008360">
    <property type="term" value="P:regulation of cell shape"/>
    <property type="evidence" value="ECO:0007669"/>
    <property type="project" value="UniProtKB-KW"/>
</dbReference>
<evidence type="ECO:0000259" key="16">
    <source>
        <dbReference type="SMART" id="SM00936"/>
    </source>
</evidence>
<dbReference type="Pfam" id="PF07943">
    <property type="entry name" value="PBP5_C"/>
    <property type="match status" value="1"/>
</dbReference>
<evidence type="ECO:0000313" key="18">
    <source>
        <dbReference type="Proteomes" id="UP000257131"/>
    </source>
</evidence>
<evidence type="ECO:0000256" key="4">
    <source>
        <dbReference type="ARBA" id="ARBA00022645"/>
    </source>
</evidence>
<name>A0A3D9BNR1_9RHOB</name>
<reference evidence="17 18" key="1">
    <citation type="journal article" date="2017" name="Int. J. Syst. Evol. Microbiol.">
        <title>Rhodosalinus sediminis gen. nov., sp. nov., isolated from marine saltern.</title>
        <authorList>
            <person name="Guo L.Y."/>
            <person name="Ling S.K."/>
            <person name="Li C.M."/>
            <person name="Chen G.J."/>
            <person name="Du Z.J."/>
        </authorList>
    </citation>
    <scope>NUCLEOTIDE SEQUENCE [LARGE SCALE GENOMIC DNA]</scope>
    <source>
        <strain evidence="17 18">WDN1C137</strain>
    </source>
</reference>
<evidence type="ECO:0000256" key="1">
    <source>
        <dbReference type="ARBA" id="ARBA00004752"/>
    </source>
</evidence>
<sequence length="396" mass="42678">MTADALFRPLRAAAAAAAVLVVAGLAATAAQAFDTQAEAAYVLDYNTGTVLLEKNADVPLPPASMSKLMTLYMLFEALRDVESLTLETRFTVSERATAMGGSSMFLQTSDRPTVEELIRGIVVQSGNDATVVVAEGLAGSEEAFAQLMNDRAEMLGMTDTHFENASGWPHPDHRMSMRDLGTLAARIIRDFPRRYAYFAEEKFEYDGRVPSNHFNRNPLLGLDIGADGLKTGHTEEAGYGLVGSAVQGERRVIFVVNGLPTREARAAEAQRILNWAFRQFVEKEVVAEGRPIAEAPVWMGAAETVGLVAAESRRMLLPVLAQDEVPGEVVYDAPVNAPIAAGDVLGELILSPEGLPEARVPLVADRDVPEGGFRQRVRTVGELLLERLGESAGDAL</sequence>
<dbReference type="PANTHER" id="PTHR21581:SF6">
    <property type="entry name" value="TRAFFICKING PROTEIN PARTICLE COMPLEX SUBUNIT 12"/>
    <property type="match status" value="1"/>
</dbReference>
<dbReference type="Proteomes" id="UP000257131">
    <property type="component" value="Unassembled WGS sequence"/>
</dbReference>
<dbReference type="GO" id="GO:0071555">
    <property type="term" value="P:cell wall organization"/>
    <property type="evidence" value="ECO:0007669"/>
    <property type="project" value="UniProtKB-KW"/>
</dbReference>
<evidence type="ECO:0000256" key="13">
    <source>
        <dbReference type="PIRSR" id="PIRSR618044-2"/>
    </source>
</evidence>
<dbReference type="UniPathway" id="UPA00219"/>